<comment type="caution">
    <text evidence="2">The sequence shown here is derived from an EMBL/GenBank/DDBJ whole genome shotgun (WGS) entry which is preliminary data.</text>
</comment>
<name>A0A511AUS8_9LACT</name>
<dbReference type="RefSeq" id="WP_146924766.1">
    <property type="nucleotide sequence ID" value="NZ_BJUY01000024.1"/>
</dbReference>
<feature type="transmembrane region" description="Helical" evidence="1">
    <location>
        <begin position="40"/>
        <end position="65"/>
    </location>
</feature>
<keyword evidence="1" id="KW-1133">Transmembrane helix</keyword>
<evidence type="ECO:0000256" key="1">
    <source>
        <dbReference type="SAM" id="Phobius"/>
    </source>
</evidence>
<evidence type="ECO:0000313" key="2">
    <source>
        <dbReference type="EMBL" id="GEK91958.1"/>
    </source>
</evidence>
<dbReference type="EMBL" id="BJUY01000024">
    <property type="protein sequence ID" value="GEK91958.1"/>
    <property type="molecule type" value="Genomic_DNA"/>
</dbReference>
<keyword evidence="3" id="KW-1185">Reference proteome</keyword>
<dbReference type="Proteomes" id="UP000321662">
    <property type="component" value="Unassembled WGS sequence"/>
</dbReference>
<accession>A0A511AUS8</accession>
<proteinExistence type="predicted"/>
<organism evidence="2 3">
    <name type="scientific">Alkalibacterium kapii</name>
    <dbReference type="NCBI Taxonomy" id="426704"/>
    <lineage>
        <taxon>Bacteria</taxon>
        <taxon>Bacillati</taxon>
        <taxon>Bacillota</taxon>
        <taxon>Bacilli</taxon>
        <taxon>Lactobacillales</taxon>
        <taxon>Carnobacteriaceae</taxon>
        <taxon>Alkalibacterium</taxon>
    </lineage>
</organism>
<keyword evidence="1" id="KW-0472">Membrane</keyword>
<keyword evidence="1" id="KW-0812">Transmembrane</keyword>
<reference evidence="2 3" key="1">
    <citation type="submission" date="2019-07" db="EMBL/GenBank/DDBJ databases">
        <title>Whole genome shotgun sequence of Alkalibacterium kapii NBRC 103247.</title>
        <authorList>
            <person name="Hosoyama A."/>
            <person name="Uohara A."/>
            <person name="Ohji S."/>
            <person name="Ichikawa N."/>
        </authorList>
    </citation>
    <scope>NUCLEOTIDE SEQUENCE [LARGE SCALE GENOMIC DNA]</scope>
    <source>
        <strain evidence="2 3">NBRC 103247</strain>
    </source>
</reference>
<gene>
    <name evidence="2" type="ORF">AKA01nite_15800</name>
</gene>
<dbReference type="AlphaFoldDB" id="A0A511AUS8"/>
<evidence type="ECO:0000313" key="3">
    <source>
        <dbReference type="Proteomes" id="UP000321662"/>
    </source>
</evidence>
<dbReference type="OrthoDB" id="2168772at2"/>
<sequence length="66" mass="7578">MLIVIGIVLIVYGCFSFKYSDRWVTNANKQKSGTRFPEWFPLLIRIGAILFMIIGILLIVTYVLVL</sequence>
<protein>
    <submittedName>
        <fullName evidence="2">Uncharacterized protein</fullName>
    </submittedName>
</protein>